<dbReference type="NCBIfam" id="NF041548">
    <property type="entry name" value="PssE"/>
    <property type="match status" value="1"/>
</dbReference>
<protein>
    <submittedName>
        <fullName evidence="2">Beta(1,3)galactosyltransferase EpsH</fullName>
    </submittedName>
</protein>
<dbReference type="Gene3D" id="3.40.50.2000">
    <property type="entry name" value="Glycogen Phosphorylase B"/>
    <property type="match status" value="1"/>
</dbReference>
<gene>
    <name evidence="2" type="ORF">BHS01_10690</name>
</gene>
<dbReference type="KEGG" id="lpaa:BHS01_10690"/>
<dbReference type="Pfam" id="PF04101">
    <property type="entry name" value="Glyco_tran_28_C"/>
    <property type="match status" value="1"/>
</dbReference>
<feature type="domain" description="Glycosyl transferase family 28 C-terminal" evidence="1">
    <location>
        <begin position="1"/>
        <end position="146"/>
    </location>
</feature>
<dbReference type="EMBL" id="CP017195">
    <property type="protein sequence ID" value="QDJ28946.1"/>
    <property type="molecule type" value="Genomic_DNA"/>
</dbReference>
<keyword evidence="2" id="KW-0328">Glycosyltransferase</keyword>
<dbReference type="Proteomes" id="UP000516280">
    <property type="component" value="Chromosome"/>
</dbReference>
<dbReference type="AlphaFoldDB" id="A0A7L4WFB4"/>
<dbReference type="RefSeq" id="WP_188348011.1">
    <property type="nucleotide sequence ID" value="NZ_CP017195.1"/>
</dbReference>
<accession>A0A7L4WFB4</accession>
<sequence length="159" mass="18543">MIFIILGSQKFQFNRLLKEIDQLIEEDYIKEEVFAQIGVSTYKPNNFFYKNFLDRKEFQKKISTSSIIITHGGTGAIIESIKKGKKVIAVSRLKKFGEHVDDHQIEILKQFAELKLIEPCINVSNLKDALTNINIKFYEQYRSNSKVYIESIEKYVRGL</sequence>
<evidence type="ECO:0000313" key="2">
    <source>
        <dbReference type="EMBL" id="QDJ28946.1"/>
    </source>
</evidence>
<evidence type="ECO:0000313" key="3">
    <source>
        <dbReference type="Proteomes" id="UP000516280"/>
    </source>
</evidence>
<organism evidence="2 3">
    <name type="scientific">Pseudolactococcus paracarnosus</name>
    <dbReference type="NCBI Taxonomy" id="2749962"/>
    <lineage>
        <taxon>Bacteria</taxon>
        <taxon>Bacillati</taxon>
        <taxon>Bacillota</taxon>
        <taxon>Bacilli</taxon>
        <taxon>Lactobacillales</taxon>
        <taxon>Streptococcaceae</taxon>
        <taxon>Pseudolactococcus</taxon>
    </lineage>
</organism>
<dbReference type="GO" id="GO:0016758">
    <property type="term" value="F:hexosyltransferase activity"/>
    <property type="evidence" value="ECO:0007669"/>
    <property type="project" value="InterPro"/>
</dbReference>
<proteinExistence type="predicted"/>
<dbReference type="InterPro" id="IPR007235">
    <property type="entry name" value="Glyco_trans_28_C"/>
</dbReference>
<keyword evidence="2" id="KW-0808">Transferase</keyword>
<dbReference type="InterPro" id="IPR048097">
    <property type="entry name" value="Cps14G-like"/>
</dbReference>
<evidence type="ECO:0000259" key="1">
    <source>
        <dbReference type="Pfam" id="PF04101"/>
    </source>
</evidence>
<name>A0A7L4WFB4_9LACT</name>
<reference evidence="2 3" key="1">
    <citation type="submission" date="2016-09" db="EMBL/GenBank/DDBJ databases">
        <title>Lactic acid bacteria from MAP meat Genome sequencing and assembly.</title>
        <authorList>
            <person name="Behr J."/>
            <person name="Hilgarth M."/>
            <person name="Vogel R.F."/>
        </authorList>
    </citation>
    <scope>NUCLEOTIDE SEQUENCE [LARGE SCALE GENOMIC DNA]</scope>
    <source>
        <strain evidence="2 3">TMW21615</strain>
    </source>
</reference>